<name>A0A1I7SND9_BURXY</name>
<proteinExistence type="predicted"/>
<sequence length="161" mass="18516">MIALYVKFKGIGTTREHWLDYYLNIHDCSKHLECIQAAKNRAPGSPPNCPQAKFIDDVRNFFGLQGILGPTVLFWAFYEQQIALYVKFKGIGTTREHWLDYYLNIHDCSKHLECIQAAKNRAPGSPPNCPQAKFIDDVRNFFGLQGILGPTVLFWAFYEQQ</sequence>
<evidence type="ECO:0000313" key="1">
    <source>
        <dbReference type="Proteomes" id="UP000095284"/>
    </source>
</evidence>
<dbReference type="AlphaFoldDB" id="A0A1I7SND9"/>
<reference evidence="2" key="1">
    <citation type="submission" date="2016-11" db="UniProtKB">
        <authorList>
            <consortium name="WormBaseParasite"/>
        </authorList>
    </citation>
    <scope>IDENTIFICATION</scope>
</reference>
<protein>
    <submittedName>
        <fullName evidence="2">Peroxidase</fullName>
    </submittedName>
</protein>
<evidence type="ECO:0000313" key="2">
    <source>
        <dbReference type="WBParaSite" id="BXY_1457800.1"/>
    </source>
</evidence>
<organism evidence="1 2">
    <name type="scientific">Bursaphelenchus xylophilus</name>
    <name type="common">Pinewood nematode worm</name>
    <name type="synonym">Aphelenchoides xylophilus</name>
    <dbReference type="NCBI Taxonomy" id="6326"/>
    <lineage>
        <taxon>Eukaryota</taxon>
        <taxon>Metazoa</taxon>
        <taxon>Ecdysozoa</taxon>
        <taxon>Nematoda</taxon>
        <taxon>Chromadorea</taxon>
        <taxon>Rhabditida</taxon>
        <taxon>Tylenchina</taxon>
        <taxon>Tylenchomorpha</taxon>
        <taxon>Aphelenchoidea</taxon>
        <taxon>Aphelenchoididae</taxon>
        <taxon>Bursaphelenchus</taxon>
    </lineage>
</organism>
<dbReference type="WBParaSite" id="BXY_1457800.1">
    <property type="protein sequence ID" value="BXY_1457800.1"/>
    <property type="gene ID" value="BXY_1457800"/>
</dbReference>
<accession>A0A1I7SND9</accession>
<dbReference type="eggNOG" id="KOG1237">
    <property type="taxonomic scope" value="Eukaryota"/>
</dbReference>
<dbReference type="Proteomes" id="UP000095284">
    <property type="component" value="Unplaced"/>
</dbReference>